<reference evidence="2" key="1">
    <citation type="submission" date="2020-05" db="EMBL/GenBank/DDBJ databases">
        <title>Mycena genomes resolve the evolution of fungal bioluminescence.</title>
        <authorList>
            <person name="Tsai I.J."/>
        </authorList>
    </citation>
    <scope>NUCLEOTIDE SEQUENCE</scope>
    <source>
        <strain evidence="2">160909Yilan</strain>
    </source>
</reference>
<name>A0A8H6YAU2_9AGAR</name>
<feature type="region of interest" description="Disordered" evidence="1">
    <location>
        <begin position="117"/>
        <end position="148"/>
    </location>
</feature>
<gene>
    <name evidence="2" type="ORF">MSAN_01411500</name>
</gene>
<dbReference type="AlphaFoldDB" id="A0A8H6YAU2"/>
<feature type="compositionally biased region" description="Polar residues" evidence="1">
    <location>
        <begin position="118"/>
        <end position="148"/>
    </location>
</feature>
<keyword evidence="3" id="KW-1185">Reference proteome</keyword>
<proteinExistence type="predicted"/>
<sequence length="221" mass="23904">MSLSMDDLCASLSSSHVGQEAIDLAALQVQLAQTLFCQSMAASSAAQQQRQGDYAQPCNTPTGRTPSASFSWSPMAMIDSSLQPNPPITPRRNADEHVVRDEMEEDERMVEDLLIPTSPMSSPMSAKSHTPATPQSQQTSPMYPASPETSLFTTTDPFYIAQSQAAQHFGVSPPSVFSQTAFPSQQSPFLIHSNFQPHPAQNPLSLDTHSLLMAATSSFTQ</sequence>
<dbReference type="Proteomes" id="UP000623467">
    <property type="component" value="Unassembled WGS sequence"/>
</dbReference>
<evidence type="ECO:0000313" key="3">
    <source>
        <dbReference type="Proteomes" id="UP000623467"/>
    </source>
</evidence>
<comment type="caution">
    <text evidence="2">The sequence shown here is derived from an EMBL/GenBank/DDBJ whole genome shotgun (WGS) entry which is preliminary data.</text>
</comment>
<dbReference type="OrthoDB" id="3262664at2759"/>
<evidence type="ECO:0000256" key="1">
    <source>
        <dbReference type="SAM" id="MobiDB-lite"/>
    </source>
</evidence>
<protein>
    <submittedName>
        <fullName evidence="2">Uncharacterized protein</fullName>
    </submittedName>
</protein>
<evidence type="ECO:0000313" key="2">
    <source>
        <dbReference type="EMBL" id="KAF7354964.1"/>
    </source>
</evidence>
<dbReference type="EMBL" id="JACAZH010000011">
    <property type="protein sequence ID" value="KAF7354964.1"/>
    <property type="molecule type" value="Genomic_DNA"/>
</dbReference>
<accession>A0A8H6YAU2</accession>
<organism evidence="2 3">
    <name type="scientific">Mycena sanguinolenta</name>
    <dbReference type="NCBI Taxonomy" id="230812"/>
    <lineage>
        <taxon>Eukaryota</taxon>
        <taxon>Fungi</taxon>
        <taxon>Dikarya</taxon>
        <taxon>Basidiomycota</taxon>
        <taxon>Agaricomycotina</taxon>
        <taxon>Agaricomycetes</taxon>
        <taxon>Agaricomycetidae</taxon>
        <taxon>Agaricales</taxon>
        <taxon>Marasmiineae</taxon>
        <taxon>Mycenaceae</taxon>
        <taxon>Mycena</taxon>
    </lineage>
</organism>